<comment type="subcellular location">
    <subcellularLocation>
        <location evidence="1">Nucleus</location>
        <location evidence="1">Nucleolus</location>
    </subcellularLocation>
</comment>
<proteinExistence type="predicted"/>
<reference evidence="5 6" key="1">
    <citation type="journal article" date="2024" name="Nat. Commun.">
        <title>Phylogenomics reveals the evolutionary origins of lichenization in chlorophyte algae.</title>
        <authorList>
            <person name="Puginier C."/>
            <person name="Libourel C."/>
            <person name="Otte J."/>
            <person name="Skaloud P."/>
            <person name="Haon M."/>
            <person name="Grisel S."/>
            <person name="Petersen M."/>
            <person name="Berrin J.G."/>
            <person name="Delaux P.M."/>
            <person name="Dal Grande F."/>
            <person name="Keller J."/>
        </authorList>
    </citation>
    <scope>NUCLEOTIDE SEQUENCE [LARGE SCALE GENOMIC DNA]</scope>
    <source>
        <strain evidence="5 6">SAG 2523</strain>
    </source>
</reference>
<evidence type="ECO:0000259" key="4">
    <source>
        <dbReference type="Pfam" id="PF08698"/>
    </source>
</evidence>
<dbReference type="GO" id="GO:0005730">
    <property type="term" value="C:nucleolus"/>
    <property type="evidence" value="ECO:0007669"/>
    <property type="project" value="UniProtKB-SubCell"/>
</dbReference>
<organism evidence="5 6">
    <name type="scientific">Apatococcus fuscideae</name>
    <dbReference type="NCBI Taxonomy" id="2026836"/>
    <lineage>
        <taxon>Eukaryota</taxon>
        <taxon>Viridiplantae</taxon>
        <taxon>Chlorophyta</taxon>
        <taxon>core chlorophytes</taxon>
        <taxon>Trebouxiophyceae</taxon>
        <taxon>Chlorellales</taxon>
        <taxon>Chlorellaceae</taxon>
        <taxon>Apatococcus</taxon>
    </lineage>
</organism>
<sequence length="370" mass="40357">MVSLRSREVDSDSQATSGFKGTRTRSQKPSGGRSASLADTAQTPSRRSARLRGISEGEGHGSAASTPPLPSPELQSASQGAPPANSPKKPARSTRSTTKKECRNSDQAKDDSSHSEAESDDSSMGDSPASDAVQQLTAAMWNIFGQQPPGSATPDGRTPLPPVGAAAAAQHPVRTDAEGVEPQDIVEMHWHENGWMPPAPDADAAELTMVNKKQEAMASKLLIPLRDTAREKWERKQQETATAGSGWFNMKSSELNAETKRDLQLLKLRGAYDPKRFYKSSDHKRGFPAHFQMGTVVEGPTEFFSSRLTKRERQQNITQELLHDPDMNDARKRRFGKIQAELALGILSWIQTRTWLGIAASLCLVFSPSK</sequence>
<dbReference type="Pfam" id="PF08698">
    <property type="entry name" value="Fcf2"/>
    <property type="match status" value="1"/>
</dbReference>
<feature type="region of interest" description="Disordered" evidence="3">
    <location>
        <begin position="144"/>
        <end position="176"/>
    </location>
</feature>
<accession>A0AAW1T835</accession>
<dbReference type="InterPro" id="IPR014810">
    <property type="entry name" value="Fcf2_C"/>
</dbReference>
<feature type="compositionally biased region" description="Basic and acidic residues" evidence="3">
    <location>
        <begin position="1"/>
        <end position="10"/>
    </location>
</feature>
<dbReference type="PANTHER" id="PTHR21686">
    <property type="entry name" value="DEOXYNUCLEOTIDYLTRANSFERASE TERMINAL-INTERACTING PROTEIN 2"/>
    <property type="match status" value="1"/>
</dbReference>
<feature type="compositionally biased region" description="Polar residues" evidence="3">
    <location>
        <begin position="37"/>
        <end position="46"/>
    </location>
</feature>
<dbReference type="Proteomes" id="UP001485043">
    <property type="component" value="Unassembled WGS sequence"/>
</dbReference>
<keyword evidence="2" id="KW-0539">Nucleus</keyword>
<dbReference type="GO" id="GO:0003723">
    <property type="term" value="F:RNA binding"/>
    <property type="evidence" value="ECO:0007669"/>
    <property type="project" value="TreeGrafter"/>
</dbReference>
<keyword evidence="6" id="KW-1185">Reference proteome</keyword>
<dbReference type="EMBL" id="JALJOV010000306">
    <property type="protein sequence ID" value="KAK9864890.1"/>
    <property type="molecule type" value="Genomic_DNA"/>
</dbReference>
<feature type="domain" description="Fcf2 pre-rRNA processing C-terminal" evidence="4">
    <location>
        <begin position="240"/>
        <end position="334"/>
    </location>
</feature>
<evidence type="ECO:0000256" key="1">
    <source>
        <dbReference type="ARBA" id="ARBA00004604"/>
    </source>
</evidence>
<feature type="compositionally biased region" description="Basic and acidic residues" evidence="3">
    <location>
        <begin position="98"/>
        <end position="117"/>
    </location>
</feature>
<gene>
    <name evidence="5" type="ORF">WJX84_011311</name>
</gene>
<evidence type="ECO:0000313" key="6">
    <source>
        <dbReference type="Proteomes" id="UP001485043"/>
    </source>
</evidence>
<dbReference type="GO" id="GO:0006396">
    <property type="term" value="P:RNA processing"/>
    <property type="evidence" value="ECO:0007669"/>
    <property type="project" value="TreeGrafter"/>
</dbReference>
<name>A0AAW1T835_9CHLO</name>
<evidence type="ECO:0000256" key="3">
    <source>
        <dbReference type="SAM" id="MobiDB-lite"/>
    </source>
</evidence>
<feature type="region of interest" description="Disordered" evidence="3">
    <location>
        <begin position="1"/>
        <end position="130"/>
    </location>
</feature>
<evidence type="ECO:0000256" key="2">
    <source>
        <dbReference type="ARBA" id="ARBA00023242"/>
    </source>
</evidence>
<dbReference type="AlphaFoldDB" id="A0AAW1T835"/>
<comment type="caution">
    <text evidence="5">The sequence shown here is derived from an EMBL/GenBank/DDBJ whole genome shotgun (WGS) entry which is preliminary data.</text>
</comment>
<dbReference type="PANTHER" id="PTHR21686:SF12">
    <property type="entry name" value="DEOXYNUCLEOTIDYLTRANSFERASE TERMINAL-INTERACTING PROTEIN 2"/>
    <property type="match status" value="1"/>
</dbReference>
<dbReference type="InterPro" id="IPR039883">
    <property type="entry name" value="Fcf2/DNTTIP2"/>
</dbReference>
<protein>
    <recommendedName>
        <fullName evidence="4">Fcf2 pre-rRNA processing C-terminal domain-containing protein</fullName>
    </recommendedName>
</protein>
<evidence type="ECO:0000313" key="5">
    <source>
        <dbReference type="EMBL" id="KAK9864890.1"/>
    </source>
</evidence>